<dbReference type="PANTHER" id="PTHR40980:SF3">
    <property type="entry name" value="TONB-DEPENDENT RECEPTOR-LIKE BETA-BARREL DOMAIN-CONTAINING PROTEIN"/>
    <property type="match status" value="1"/>
</dbReference>
<dbReference type="NCBIfam" id="TIGR01782">
    <property type="entry name" value="TonB-Xanth-Caul"/>
    <property type="match status" value="1"/>
</dbReference>
<reference evidence="13 14" key="1">
    <citation type="submission" date="2023-01" db="EMBL/GenBank/DDBJ databases">
        <title>Novel species of the genus Asticcacaulis isolated from rivers.</title>
        <authorList>
            <person name="Lu H."/>
        </authorList>
    </citation>
    <scope>NUCLEOTIDE SEQUENCE [LARGE SCALE GENOMIC DNA]</scope>
    <source>
        <strain evidence="13 14">LKC15W</strain>
    </source>
</reference>
<dbReference type="InterPro" id="IPR000531">
    <property type="entry name" value="Beta-barrel_TonB"/>
</dbReference>
<keyword evidence="4 8" id="KW-0812">Transmembrane</keyword>
<name>A0ABT5HLY4_9CAUL</name>
<evidence type="ECO:0000259" key="12">
    <source>
        <dbReference type="Pfam" id="PF07715"/>
    </source>
</evidence>
<organism evidence="13 14">
    <name type="scientific">Asticcacaulis machinosus</name>
    <dbReference type="NCBI Taxonomy" id="2984211"/>
    <lineage>
        <taxon>Bacteria</taxon>
        <taxon>Pseudomonadati</taxon>
        <taxon>Pseudomonadota</taxon>
        <taxon>Alphaproteobacteria</taxon>
        <taxon>Caulobacterales</taxon>
        <taxon>Caulobacteraceae</taxon>
        <taxon>Asticcacaulis</taxon>
    </lineage>
</organism>
<accession>A0ABT5HLY4</accession>
<dbReference type="Gene3D" id="2.40.170.20">
    <property type="entry name" value="TonB-dependent receptor, beta-barrel domain"/>
    <property type="match status" value="1"/>
</dbReference>
<evidence type="ECO:0000259" key="11">
    <source>
        <dbReference type="Pfam" id="PF00593"/>
    </source>
</evidence>
<dbReference type="InterPro" id="IPR012910">
    <property type="entry name" value="Plug_dom"/>
</dbReference>
<dbReference type="InterPro" id="IPR037066">
    <property type="entry name" value="Plug_dom_sf"/>
</dbReference>
<dbReference type="PROSITE" id="PS52016">
    <property type="entry name" value="TONB_DEPENDENT_REC_3"/>
    <property type="match status" value="1"/>
</dbReference>
<comment type="subcellular location">
    <subcellularLocation>
        <location evidence="1 8">Cell outer membrane</location>
        <topology evidence="1 8">Multi-pass membrane protein</topology>
    </subcellularLocation>
</comment>
<keyword evidence="5 9" id="KW-0798">TonB box</keyword>
<evidence type="ECO:0000256" key="1">
    <source>
        <dbReference type="ARBA" id="ARBA00004571"/>
    </source>
</evidence>
<evidence type="ECO:0000256" key="5">
    <source>
        <dbReference type="ARBA" id="ARBA00023077"/>
    </source>
</evidence>
<feature type="domain" description="TonB-dependent receptor plug" evidence="12">
    <location>
        <begin position="64"/>
        <end position="161"/>
    </location>
</feature>
<evidence type="ECO:0000256" key="3">
    <source>
        <dbReference type="ARBA" id="ARBA00022452"/>
    </source>
</evidence>
<keyword evidence="10" id="KW-0732">Signal</keyword>
<dbReference type="InterPro" id="IPR039426">
    <property type="entry name" value="TonB-dep_rcpt-like"/>
</dbReference>
<evidence type="ECO:0000256" key="9">
    <source>
        <dbReference type="RuleBase" id="RU003357"/>
    </source>
</evidence>
<dbReference type="Proteomes" id="UP001218579">
    <property type="component" value="Unassembled WGS sequence"/>
</dbReference>
<evidence type="ECO:0000256" key="6">
    <source>
        <dbReference type="ARBA" id="ARBA00023136"/>
    </source>
</evidence>
<keyword evidence="7 8" id="KW-0998">Cell outer membrane</keyword>
<dbReference type="RefSeq" id="WP_272745560.1">
    <property type="nucleotide sequence ID" value="NZ_JAQQKV010000003.1"/>
</dbReference>
<keyword evidence="6 8" id="KW-0472">Membrane</keyword>
<dbReference type="InterPro" id="IPR036942">
    <property type="entry name" value="Beta-barrel_TonB_sf"/>
</dbReference>
<dbReference type="SUPFAM" id="SSF56935">
    <property type="entry name" value="Porins"/>
    <property type="match status" value="1"/>
</dbReference>
<feature type="chain" id="PRO_5045957927" evidence="10">
    <location>
        <begin position="25"/>
        <end position="887"/>
    </location>
</feature>
<proteinExistence type="inferred from homology"/>
<feature type="domain" description="TonB-dependent receptor-like beta-barrel" evidence="11">
    <location>
        <begin position="400"/>
        <end position="854"/>
    </location>
</feature>
<comment type="caution">
    <text evidence="13">The sequence shown here is derived from an EMBL/GenBank/DDBJ whole genome shotgun (WGS) entry which is preliminary data.</text>
</comment>
<dbReference type="PANTHER" id="PTHR40980">
    <property type="entry name" value="PLUG DOMAIN-CONTAINING PROTEIN"/>
    <property type="match status" value="1"/>
</dbReference>
<feature type="signal peptide" evidence="10">
    <location>
        <begin position="1"/>
        <end position="24"/>
    </location>
</feature>
<dbReference type="CDD" id="cd01347">
    <property type="entry name" value="ligand_gated_channel"/>
    <property type="match status" value="1"/>
</dbReference>
<keyword evidence="14" id="KW-1185">Reference proteome</keyword>
<evidence type="ECO:0000256" key="2">
    <source>
        <dbReference type="ARBA" id="ARBA00022448"/>
    </source>
</evidence>
<keyword evidence="2 8" id="KW-0813">Transport</keyword>
<gene>
    <name evidence="13" type="ORF">PQU98_13900</name>
</gene>
<evidence type="ECO:0000313" key="13">
    <source>
        <dbReference type="EMBL" id="MDC7677233.1"/>
    </source>
</evidence>
<evidence type="ECO:0000256" key="4">
    <source>
        <dbReference type="ARBA" id="ARBA00022692"/>
    </source>
</evidence>
<dbReference type="InterPro" id="IPR010104">
    <property type="entry name" value="TonB_rcpt_bac"/>
</dbReference>
<protein>
    <submittedName>
        <fullName evidence="13">TonB-dependent receptor</fullName>
    </submittedName>
</protein>
<evidence type="ECO:0000313" key="14">
    <source>
        <dbReference type="Proteomes" id="UP001218579"/>
    </source>
</evidence>
<dbReference type="Pfam" id="PF00593">
    <property type="entry name" value="TonB_dep_Rec_b-barrel"/>
    <property type="match status" value="1"/>
</dbReference>
<evidence type="ECO:0000256" key="8">
    <source>
        <dbReference type="PROSITE-ProRule" id="PRU01360"/>
    </source>
</evidence>
<sequence>MTFKHYALVSTALTGLLMASVATAQDQTATTSSADAPVEEVVVTGFRKSLASALKAKQNDIRVTDGISSEDIGKFPSENIAEAIQRIPGVQISNINGRGSTISVRGLGPQYSATTINGQTFKSADFTDGFRYDVIQTELASGIQVIKSPTADMDAGGLAGTINIDTTRPLDVKGRKLVISAKGQKSQNAEGDIKPKVGINYIDQFAGGKLGLSLGGSYQELEDRGDYFWMDRWTVTSAGVYTPARPRFRRIERESERLTLNAGVQYKPTDSLALDFSAIYAKDDTFQDLNQQVFLFTSPSAANVVTNEVSGNTATKVTVSNYRLENNHQIENRELTTEAYTGSFKYTGFEDWLLKGTLHYTHGRSIFNEAAAILGVNIGSSVFDMSDPENIIFTVSNDLNDAALYNPATLFRNTYPVGAYRTTDTDETAYQFDAKRYLDWGIVTSVDMGIKSREETLYRNVYRIDRMSNVPAASASNLANDSVTVDSFLDGEMSIPRGWISADMQAYMAAQVAEGVTVPKAFDPQGSFRVEREVKSVYVMANLKGEVFGSEFRGNVGLRNEMTDQTVFGNIASSANNPINSNVRLALGTYETPKKYSNVLPSANFTFDLAENLLLRVAAAEVLVRPILDSSNPLATTVSTSVDSTGTTNYAISLGQGDLDPLTAEQLDIGLEWYYGTGNGLSLSAFQKKVKNGTYSSSVCPASYEGVTLSRDSSGVCNGSNGAVYTITQTLNDPSIVTIEGFEVNWQQSFDMFLPIDGFGVMTNYTHVTPSSSKTGFKLANLSENTANVTGYWENSTFSARVSANYRSEFDQTSVESFFSGPLGHTVEARTQVDVNLGYTINDKLSLSFAAMNINKAQEKAYLLNKDRWQMTSVTGPSYYLSFQYKM</sequence>
<keyword evidence="13" id="KW-0675">Receptor</keyword>
<comment type="similarity">
    <text evidence="8 9">Belongs to the TonB-dependent receptor family.</text>
</comment>
<evidence type="ECO:0000256" key="7">
    <source>
        <dbReference type="ARBA" id="ARBA00023237"/>
    </source>
</evidence>
<dbReference type="EMBL" id="JAQQKV010000003">
    <property type="protein sequence ID" value="MDC7677233.1"/>
    <property type="molecule type" value="Genomic_DNA"/>
</dbReference>
<dbReference type="Pfam" id="PF07715">
    <property type="entry name" value="Plug"/>
    <property type="match status" value="1"/>
</dbReference>
<dbReference type="Gene3D" id="2.170.130.10">
    <property type="entry name" value="TonB-dependent receptor, plug domain"/>
    <property type="match status" value="1"/>
</dbReference>
<evidence type="ECO:0000256" key="10">
    <source>
        <dbReference type="SAM" id="SignalP"/>
    </source>
</evidence>
<keyword evidence="3 8" id="KW-1134">Transmembrane beta strand</keyword>